<dbReference type="Proteomes" id="UP000034037">
    <property type="component" value="Chromosome"/>
</dbReference>
<sequence length="78" mass="8473">MISGEWPSQKRILVAAIHQEGATSTVLWDSSTDNLAMPKLMLAHEGAALQVTGYGFTQAEIDAGLYASFIVVPFDFQE</sequence>
<dbReference type="AlphaFoldDB" id="A0A0F6WQT6"/>
<gene>
    <name evidence="1" type="ORF">YH66_09540</name>
</gene>
<dbReference type="PATRIC" id="fig|92706.3.peg.1992"/>
<name>A0A0F6WQT6_9CORY</name>
<proteinExistence type="predicted"/>
<dbReference type="HOGENOM" id="CLU_2615089_0_0_11"/>
<accession>A0A0F6WQT6</accession>
<reference evidence="1 2" key="1">
    <citation type="submission" date="2015-04" db="EMBL/GenBank/DDBJ databases">
        <title>Complete Genome Sequence of Brevibacterium flavum ATCC 15168.</title>
        <authorList>
            <person name="Ahn J."/>
            <person name="Park G."/>
            <person name="Jeon W."/>
            <person name="Jang Y."/>
            <person name="Jang M."/>
            <person name="Lee H."/>
            <person name="Lee H."/>
        </authorList>
    </citation>
    <scope>NUCLEOTIDE SEQUENCE [LARGE SCALE GENOMIC DNA]</scope>
    <source>
        <strain evidence="1 2">ATCC 15168</strain>
    </source>
</reference>
<protein>
    <submittedName>
        <fullName evidence="1">Uncharacterized protein</fullName>
    </submittedName>
</protein>
<dbReference type="EMBL" id="CP011309">
    <property type="protein sequence ID" value="AKF27776.1"/>
    <property type="molecule type" value="Genomic_DNA"/>
</dbReference>
<evidence type="ECO:0000313" key="1">
    <source>
        <dbReference type="EMBL" id="AKF27776.1"/>
    </source>
</evidence>
<keyword evidence="2" id="KW-1185">Reference proteome</keyword>
<evidence type="ECO:0000313" key="2">
    <source>
        <dbReference type="Proteomes" id="UP000034037"/>
    </source>
</evidence>
<organism evidence="1 2">
    <name type="scientific">[Brevibacterium] flavum</name>
    <dbReference type="NCBI Taxonomy" id="92706"/>
    <lineage>
        <taxon>Bacteria</taxon>
        <taxon>Bacillati</taxon>
        <taxon>Actinomycetota</taxon>
        <taxon>Actinomycetes</taxon>
        <taxon>Mycobacteriales</taxon>
        <taxon>Corynebacteriaceae</taxon>
        <taxon>Corynebacterium</taxon>
    </lineage>
</organism>